<accession>A0ABV9IBZ2</accession>
<reference evidence="3" key="1">
    <citation type="journal article" date="2019" name="Int. J. Syst. Evol. Microbiol.">
        <title>The Global Catalogue of Microorganisms (GCM) 10K type strain sequencing project: providing services to taxonomists for standard genome sequencing and annotation.</title>
        <authorList>
            <consortium name="The Broad Institute Genomics Platform"/>
            <consortium name="The Broad Institute Genome Sequencing Center for Infectious Disease"/>
            <person name="Wu L."/>
            <person name="Ma J."/>
        </authorList>
    </citation>
    <scope>NUCLEOTIDE SEQUENCE [LARGE SCALE GENOMIC DNA]</scope>
    <source>
        <strain evidence="3">CCUG 55995</strain>
    </source>
</reference>
<feature type="domain" description="HD-GYP" evidence="1">
    <location>
        <begin position="34"/>
        <end position="230"/>
    </location>
</feature>
<dbReference type="PROSITE" id="PS51832">
    <property type="entry name" value="HD_GYP"/>
    <property type="match status" value="1"/>
</dbReference>
<name>A0ABV9IBZ2_9DEIO</name>
<dbReference type="InterPro" id="IPR052020">
    <property type="entry name" value="Cyclic_di-GMP/3'3'-cGAMP_PDE"/>
</dbReference>
<dbReference type="PANTHER" id="PTHR45228">
    <property type="entry name" value="CYCLIC DI-GMP PHOSPHODIESTERASE TM_0186-RELATED"/>
    <property type="match status" value="1"/>
</dbReference>
<keyword evidence="2" id="KW-0378">Hydrolase</keyword>
<comment type="caution">
    <text evidence="2">The sequence shown here is derived from an EMBL/GenBank/DDBJ whole genome shotgun (WGS) entry which is preliminary data.</text>
</comment>
<dbReference type="Proteomes" id="UP001595952">
    <property type="component" value="Unassembled WGS sequence"/>
</dbReference>
<evidence type="ECO:0000313" key="2">
    <source>
        <dbReference type="EMBL" id="MFC4639483.1"/>
    </source>
</evidence>
<evidence type="ECO:0000313" key="3">
    <source>
        <dbReference type="Proteomes" id="UP001595952"/>
    </source>
</evidence>
<keyword evidence="3" id="KW-1185">Reference proteome</keyword>
<dbReference type="Pfam" id="PF13487">
    <property type="entry name" value="HD_5"/>
    <property type="match status" value="1"/>
</dbReference>
<dbReference type="InterPro" id="IPR037522">
    <property type="entry name" value="HD_GYP_dom"/>
</dbReference>
<protein>
    <submittedName>
        <fullName evidence="2">HD-GYP domain-containing protein</fullName>
        <ecNumber evidence="2">3.1.4.-</ecNumber>
    </submittedName>
</protein>
<evidence type="ECO:0000259" key="1">
    <source>
        <dbReference type="PROSITE" id="PS51832"/>
    </source>
</evidence>
<dbReference type="CDD" id="cd00077">
    <property type="entry name" value="HDc"/>
    <property type="match status" value="1"/>
</dbReference>
<dbReference type="EC" id="3.1.4.-" evidence="2"/>
<dbReference type="GO" id="GO:0016787">
    <property type="term" value="F:hydrolase activity"/>
    <property type="evidence" value="ECO:0007669"/>
    <property type="project" value="UniProtKB-KW"/>
</dbReference>
<dbReference type="SMART" id="SM00471">
    <property type="entry name" value="HDc"/>
    <property type="match status" value="1"/>
</dbReference>
<proteinExistence type="predicted"/>
<dbReference type="EMBL" id="JBHSEI010000010">
    <property type="protein sequence ID" value="MFC4639483.1"/>
    <property type="molecule type" value="Genomic_DNA"/>
</dbReference>
<dbReference type="RefSeq" id="WP_380062470.1">
    <property type="nucleotide sequence ID" value="NZ_JBHSEI010000010.1"/>
</dbReference>
<organism evidence="2 3">
    <name type="scientific">Deinococcus hohokamensis</name>
    <dbReference type="NCBI Taxonomy" id="309883"/>
    <lineage>
        <taxon>Bacteria</taxon>
        <taxon>Thermotogati</taxon>
        <taxon>Deinococcota</taxon>
        <taxon>Deinococci</taxon>
        <taxon>Deinococcales</taxon>
        <taxon>Deinococcaceae</taxon>
        <taxon>Deinococcus</taxon>
    </lineage>
</organism>
<dbReference type="SUPFAM" id="SSF109604">
    <property type="entry name" value="HD-domain/PDEase-like"/>
    <property type="match status" value="1"/>
</dbReference>
<gene>
    <name evidence="2" type="ORF">ACFO0D_14185</name>
</gene>
<dbReference type="Gene3D" id="1.10.3210.10">
    <property type="entry name" value="Hypothetical protein af1432"/>
    <property type="match status" value="1"/>
</dbReference>
<dbReference type="PANTHER" id="PTHR45228:SF4">
    <property type="entry name" value="LIPOPROTEIN"/>
    <property type="match status" value="1"/>
</dbReference>
<dbReference type="InterPro" id="IPR003607">
    <property type="entry name" value="HD/PDEase_dom"/>
</dbReference>
<sequence length="235" mass="25348">MTPAAQRNALAPASPTQWGTADVTWAGRAPQPGPVPPALPGAWPLLASLAHLDPELRAHTLRVASLSHKLGVRLGLRAEQLTHLAWAAQLHDIGKLDLPQGLQHKAGELLPAERTAVRAHAVLGEARVRVSLNVSSEVLSAIRHHHEHWNGLGYPDGLRGTEIPLLARILTVCDVYDALLSPRSYKPAWTPQEARTELRRCAGQQFDPGLVPVLLSVLDEGEPAGRRLPDTEAAC</sequence>